<keyword evidence="3 7" id="KW-0288">FMN</keyword>
<comment type="similarity">
    <text evidence="6 7">Belongs to the UbiX/PAD1 family.</text>
</comment>
<evidence type="ECO:0000256" key="1">
    <source>
        <dbReference type="ARBA" id="ARBA00022602"/>
    </source>
</evidence>
<name>A0A9W5IT18_NEISU</name>
<dbReference type="Pfam" id="PF02441">
    <property type="entry name" value="Flavoprotein"/>
    <property type="match status" value="1"/>
</dbReference>
<evidence type="ECO:0000256" key="4">
    <source>
        <dbReference type="ARBA" id="ARBA00022679"/>
    </source>
</evidence>
<evidence type="ECO:0000256" key="6">
    <source>
        <dbReference type="ARBA" id="ARBA00060793"/>
    </source>
</evidence>
<feature type="domain" description="Flavoprotein" evidence="8">
    <location>
        <begin position="2"/>
        <end position="164"/>
    </location>
</feature>
<comment type="caution">
    <text evidence="7">Lacks conserved residue(s) required for the propagation of feature annotation.</text>
</comment>
<proteinExistence type="inferred from homology"/>
<evidence type="ECO:0000313" key="10">
    <source>
        <dbReference type="Proteomes" id="UP000004621"/>
    </source>
</evidence>
<dbReference type="PANTHER" id="PTHR43374:SF1">
    <property type="entry name" value="FLAVIN PRENYLTRANSFERASE PAD1, MITOCHONDRIAL"/>
    <property type="match status" value="1"/>
</dbReference>
<evidence type="ECO:0000256" key="3">
    <source>
        <dbReference type="ARBA" id="ARBA00022643"/>
    </source>
</evidence>
<evidence type="ECO:0000259" key="8">
    <source>
        <dbReference type="Pfam" id="PF02441"/>
    </source>
</evidence>
<dbReference type="SUPFAM" id="SSF52507">
    <property type="entry name" value="Homo-oligomeric flavin-containing Cys decarboxylases, HFCD"/>
    <property type="match status" value="1"/>
</dbReference>
<dbReference type="RefSeq" id="WP_004519012.1">
    <property type="nucleotide sequence ID" value="NZ_ACEO02000001.1"/>
</dbReference>
<evidence type="ECO:0000256" key="5">
    <source>
        <dbReference type="ARBA" id="ARBA00050612"/>
    </source>
</evidence>
<evidence type="ECO:0000256" key="7">
    <source>
        <dbReference type="HAMAP-Rule" id="MF_01984"/>
    </source>
</evidence>
<dbReference type="NCBIfam" id="TIGR00421">
    <property type="entry name" value="ubiX_pad"/>
    <property type="match status" value="1"/>
</dbReference>
<comment type="catalytic activity">
    <reaction evidence="5 7">
        <text>dimethylallyl phosphate + FMNH2 = prenylated FMNH2 + phosphate</text>
        <dbReference type="Rhea" id="RHEA:37743"/>
        <dbReference type="ChEBI" id="CHEBI:43474"/>
        <dbReference type="ChEBI" id="CHEBI:57618"/>
        <dbReference type="ChEBI" id="CHEBI:87467"/>
        <dbReference type="ChEBI" id="CHEBI:88052"/>
        <dbReference type="EC" id="2.5.1.129"/>
    </reaction>
</comment>
<keyword evidence="2 7" id="KW-0285">Flavoprotein</keyword>
<dbReference type="Proteomes" id="UP000004621">
    <property type="component" value="Unassembled WGS sequence"/>
</dbReference>
<dbReference type="NCBIfam" id="NF004685">
    <property type="entry name" value="PRK06029.1"/>
    <property type="match status" value="1"/>
</dbReference>
<feature type="binding site" evidence="7">
    <location>
        <position position="122"/>
    </location>
    <ligand>
        <name>FMN</name>
        <dbReference type="ChEBI" id="CHEBI:58210"/>
    </ligand>
</feature>
<feature type="binding site" evidence="7">
    <location>
        <position position="152"/>
    </location>
    <ligand>
        <name>dimethylallyl phosphate</name>
        <dbReference type="ChEBI" id="CHEBI:88052"/>
    </ligand>
</feature>
<dbReference type="GO" id="GO:0106141">
    <property type="term" value="F:flavin prenyltransferase activity"/>
    <property type="evidence" value="ECO:0007669"/>
    <property type="project" value="UniProtKB-EC"/>
</dbReference>
<dbReference type="EC" id="2.5.1.129" evidence="7"/>
<dbReference type="EMBL" id="ACEO02000001">
    <property type="protein sequence ID" value="EFC53259.1"/>
    <property type="molecule type" value="Genomic_DNA"/>
</dbReference>
<comment type="caution">
    <text evidence="9">The sequence shown here is derived from an EMBL/GenBank/DDBJ whole genome shotgun (WGS) entry which is preliminary data.</text>
</comment>
<dbReference type="InterPro" id="IPR004507">
    <property type="entry name" value="UbiX-like"/>
</dbReference>
<comment type="function">
    <text evidence="7">Flavin prenyltransferase that catalyzes the synthesis of the prenylated FMN cofactor (prenyl-FMN) for 4-hydroxy-3-polyprenylbenzoic acid decarboxylase UbiD. The prenyltransferase is metal-independent and links a dimethylallyl moiety from dimethylallyl monophosphate (DMAP) to the flavin N5 and C6 atoms of FMN.</text>
</comment>
<dbReference type="HAMAP" id="MF_01984">
    <property type="entry name" value="ubiX_pad"/>
    <property type="match status" value="1"/>
</dbReference>
<accession>A0A9W5IT18</accession>
<dbReference type="AlphaFoldDB" id="A0A9W5IT18"/>
<protein>
    <recommendedName>
        <fullName evidence="7">Flavin prenyltransferase UbiX</fullName>
        <ecNumber evidence="7">2.5.1.129</ecNumber>
    </recommendedName>
</protein>
<keyword evidence="1 7" id="KW-0637">Prenyltransferase</keyword>
<sequence length="185" mass="20258">MKRLVVGISGASGFQYGVKALQLLREHQVETHLVVSQGAEMTRALETDYTKEDVYALADVVHSVRNVGASIASGSFLTDGMLIAPCSMKTLASVAHGFADNLLSRAADVTLKERRRLVLMVREAPLNLAHIDNMRRVTEMGGIVFPPVPALYQKPESIEDMITHSVSHALDLFGIFQTDAPRWQG</sequence>
<reference evidence="9 10" key="1">
    <citation type="submission" date="2010-01" db="EMBL/GenBank/DDBJ databases">
        <authorList>
            <person name="Weinstock G."/>
            <person name="Sodergren E."/>
            <person name="Clifton S."/>
            <person name="Fulton L."/>
            <person name="Fulton B."/>
            <person name="Courtney L."/>
            <person name="Fronick C."/>
            <person name="Harrison M."/>
            <person name="Strong C."/>
            <person name="Farmer C."/>
            <person name="Delahaunty K."/>
            <person name="Markovic C."/>
            <person name="Hall O."/>
            <person name="Minx P."/>
            <person name="Tomlinson C."/>
            <person name="Mitreva M."/>
            <person name="Nelson J."/>
            <person name="Hou S."/>
            <person name="Wollam A."/>
            <person name="Pepin K.H."/>
            <person name="Johnson M."/>
            <person name="Bhonagiri V."/>
            <person name="Nash W.E."/>
            <person name="Warren W."/>
            <person name="Chinwalla A."/>
            <person name="Mardis E.R."/>
            <person name="Wilson R.K."/>
        </authorList>
    </citation>
    <scope>NUCLEOTIDE SEQUENCE [LARGE SCALE GENOMIC DNA]</scope>
    <source>
        <strain evidence="9 10">NJ9703</strain>
    </source>
</reference>
<feature type="binding site" evidence="7">
    <location>
        <begin position="87"/>
        <end position="90"/>
    </location>
    <ligand>
        <name>FMN</name>
        <dbReference type="ChEBI" id="CHEBI:58210"/>
    </ligand>
</feature>
<evidence type="ECO:0000256" key="2">
    <source>
        <dbReference type="ARBA" id="ARBA00022630"/>
    </source>
</evidence>
<dbReference type="InterPro" id="IPR003382">
    <property type="entry name" value="Flavoprotein"/>
</dbReference>
<dbReference type="GO" id="GO:0016831">
    <property type="term" value="F:carboxy-lyase activity"/>
    <property type="evidence" value="ECO:0007669"/>
    <property type="project" value="TreeGrafter"/>
</dbReference>
<gene>
    <name evidence="7" type="primary">ubiX</name>
    <name evidence="9" type="ORF">NEISUBOT_03260</name>
</gene>
<organism evidence="9 10">
    <name type="scientific">Neisseria subflava NJ9703</name>
    <dbReference type="NCBI Taxonomy" id="546268"/>
    <lineage>
        <taxon>Bacteria</taxon>
        <taxon>Pseudomonadati</taxon>
        <taxon>Pseudomonadota</taxon>
        <taxon>Betaproteobacteria</taxon>
        <taxon>Neisseriales</taxon>
        <taxon>Neisseriaceae</taxon>
        <taxon>Neisseria</taxon>
    </lineage>
</organism>
<feature type="binding site" evidence="7">
    <location>
        <position position="36"/>
    </location>
    <ligand>
        <name>FMN</name>
        <dbReference type="ChEBI" id="CHEBI:58210"/>
    </ligand>
</feature>
<feature type="binding site" evidence="7">
    <location>
        <begin position="10"/>
        <end position="12"/>
    </location>
    <ligand>
        <name>FMN</name>
        <dbReference type="ChEBI" id="CHEBI:58210"/>
    </ligand>
</feature>
<dbReference type="InterPro" id="IPR036551">
    <property type="entry name" value="Flavin_trans-like"/>
</dbReference>
<keyword evidence="4 7" id="KW-0808">Transferase</keyword>
<dbReference type="PANTHER" id="PTHR43374">
    <property type="entry name" value="FLAVIN PRENYLTRANSFERASE"/>
    <property type="match status" value="1"/>
</dbReference>
<dbReference type="FunFam" id="3.40.50.1950:FF:000001">
    <property type="entry name" value="Flavin prenyltransferase UbiX"/>
    <property type="match status" value="1"/>
</dbReference>
<evidence type="ECO:0000313" key="9">
    <source>
        <dbReference type="EMBL" id="EFC53259.1"/>
    </source>
</evidence>
<dbReference type="Gene3D" id="3.40.50.1950">
    <property type="entry name" value="Flavin prenyltransferase-like"/>
    <property type="match status" value="1"/>
</dbReference>